<dbReference type="PANTHER" id="PTHR45674:SF12">
    <property type="entry name" value="ATP DEPENDENT DNA LIGASE DOMAIN-CONTAINING PROTEIN"/>
    <property type="match status" value="1"/>
</dbReference>
<evidence type="ECO:0000256" key="5">
    <source>
        <dbReference type="SAM" id="MobiDB-lite"/>
    </source>
</evidence>
<dbReference type="Gene3D" id="3.30.470.30">
    <property type="entry name" value="DNA ligase/mRNA capping enzyme"/>
    <property type="match status" value="1"/>
</dbReference>
<dbReference type="Gene3D" id="2.40.50.140">
    <property type="entry name" value="Nucleic acid-binding proteins"/>
    <property type="match status" value="1"/>
</dbReference>
<name>A0A4Q1B8C2_TREME</name>
<dbReference type="InterPro" id="IPR036599">
    <property type="entry name" value="DNA_ligase_N_sf"/>
</dbReference>
<comment type="caution">
    <text evidence="7">The sequence shown here is derived from an EMBL/GenBank/DDBJ whole genome shotgun (WGS) entry which is preliminary data.</text>
</comment>
<organism evidence="7 8">
    <name type="scientific">Tremella mesenterica</name>
    <name type="common">Jelly fungus</name>
    <dbReference type="NCBI Taxonomy" id="5217"/>
    <lineage>
        <taxon>Eukaryota</taxon>
        <taxon>Fungi</taxon>
        <taxon>Dikarya</taxon>
        <taxon>Basidiomycota</taxon>
        <taxon>Agaricomycotina</taxon>
        <taxon>Tremellomycetes</taxon>
        <taxon>Tremellales</taxon>
        <taxon>Tremellaceae</taxon>
        <taxon>Tremella</taxon>
    </lineage>
</organism>
<feature type="region of interest" description="Disordered" evidence="5">
    <location>
        <begin position="857"/>
        <end position="877"/>
    </location>
</feature>
<feature type="region of interest" description="Disordered" evidence="5">
    <location>
        <begin position="765"/>
        <end position="795"/>
    </location>
</feature>
<feature type="compositionally biased region" description="Polar residues" evidence="5">
    <location>
        <begin position="771"/>
        <end position="785"/>
    </location>
</feature>
<dbReference type="GO" id="GO:0003910">
    <property type="term" value="F:DNA ligase (ATP) activity"/>
    <property type="evidence" value="ECO:0007669"/>
    <property type="project" value="InterPro"/>
</dbReference>
<dbReference type="InterPro" id="IPR016059">
    <property type="entry name" value="DNA_ligase_ATP-dep_CS"/>
</dbReference>
<evidence type="ECO:0000256" key="2">
    <source>
        <dbReference type="ARBA" id="ARBA00022598"/>
    </source>
</evidence>
<protein>
    <recommendedName>
        <fullName evidence="6">ATP-dependent DNA ligase family profile domain-containing protein</fullName>
    </recommendedName>
</protein>
<keyword evidence="4" id="KW-0067">ATP-binding</keyword>
<proteinExistence type="inferred from homology"/>
<dbReference type="InterPro" id="IPR012340">
    <property type="entry name" value="NA-bd_OB-fold"/>
</dbReference>
<dbReference type="STRING" id="5217.A0A4Q1B8C2"/>
<evidence type="ECO:0000256" key="1">
    <source>
        <dbReference type="ARBA" id="ARBA00007572"/>
    </source>
</evidence>
<dbReference type="PANTHER" id="PTHR45674">
    <property type="entry name" value="DNA LIGASE 1/3 FAMILY MEMBER"/>
    <property type="match status" value="1"/>
</dbReference>
<evidence type="ECO:0000313" key="8">
    <source>
        <dbReference type="Proteomes" id="UP000289152"/>
    </source>
</evidence>
<sequence>MDVPFESFALLIHRLGHPPKVSSRPTGEKITLTPSKIFASWLAHLPRPFPPYTGKHLFRLLFPHEGSRRRYGNREHILAKDLEKILGVSGLKRWDSVQWGEHGGSGCLGKEVELACKDRSSSSEGRSQISIREVDQLLDQLAATSSFSQLSQQPLPSSRTEVLTRLFRYSGLSPYAMAVLTQIILRDLRPLLNPLPKLSLRNPTAMLRIKTTAAPAQLELFDAMRQWDPRMLELFRSGIGSLDRCADLAEKSRNASAGDIGTPVGPMVGINVQIPKCRKGRSIDDALNVFFDARRNADRPGAVWAETKYDGYRLQIHVELDLNGEPRITIFSKSKRDSTHDRINTHSILCATLGLHTPNHLPVHPNLAERMEGLSLVKLSIRKSVILEAEVLPYNEGQREGGRGPGLEEFWWLGAAGVTATDKIQGRDWRDRGRHLCLAFFDVLTIDGESLLRESYDVRRKTLERIVRPIPGFAFVAERTLISMTFGRRMASAALEVAFRRCCDDHQVEGLILKAAGSTYIGMRWPWVKLKKDYIPDLGDCIDLVVLGAGWDLDRARELRVDTSVFTTFYIGTLTNSDKVKRREEIPHFEILFRASYGPNRDTLEIYNEAIRHGRWKTKSYDKDDPLKRASRISYIIRLLGLSWSYTLPNGIPPPSVLFEQPLCAEVMGAGFQKLPGGLYELRFPRLQKIYDSRDRPWIDALDSKQLIQTAHDALGYATTVVSQEDSLDRAWRSSSQYVIDIPDFPTPSPRKLPFSPTRAYSVRSIHKTSPHTPNRSTPVPSRSSPLKRPSEAAARLQDILRTPEKRKETWEPLSSHGKRLKLLSPPTLTRKKRIRSPEEDIESWESFPNKDKRARPLIRDFPLPDPPRAEDSVSEFPTRLSQLLPSESELGVRMTAFQPRSLRTERMRSGKEKEKMGRTLAHLALRPLSIRSRLRMAMTVTTR</sequence>
<dbReference type="GO" id="GO:0006310">
    <property type="term" value="P:DNA recombination"/>
    <property type="evidence" value="ECO:0007669"/>
    <property type="project" value="InterPro"/>
</dbReference>
<dbReference type="InterPro" id="IPR012308">
    <property type="entry name" value="DNA_ligase_ATP-dep_N"/>
</dbReference>
<dbReference type="GO" id="GO:0005634">
    <property type="term" value="C:nucleus"/>
    <property type="evidence" value="ECO:0007669"/>
    <property type="project" value="TreeGrafter"/>
</dbReference>
<dbReference type="GO" id="GO:0005524">
    <property type="term" value="F:ATP binding"/>
    <property type="evidence" value="ECO:0007669"/>
    <property type="project" value="UniProtKB-KW"/>
</dbReference>
<evidence type="ECO:0000256" key="3">
    <source>
        <dbReference type="ARBA" id="ARBA00022741"/>
    </source>
</evidence>
<dbReference type="Gene3D" id="1.10.3260.10">
    <property type="entry name" value="DNA ligase, ATP-dependent, N-terminal domain"/>
    <property type="match status" value="1"/>
</dbReference>
<dbReference type="InterPro" id="IPR050191">
    <property type="entry name" value="ATP-dep_DNA_ligase"/>
</dbReference>
<dbReference type="InParanoid" id="A0A4Q1B8C2"/>
<dbReference type="VEuPathDB" id="FungiDB:TREMEDRAFT_73368"/>
<comment type="similarity">
    <text evidence="1">Belongs to the ATP-dependent DNA ligase family.</text>
</comment>
<evidence type="ECO:0000259" key="6">
    <source>
        <dbReference type="PROSITE" id="PS50160"/>
    </source>
</evidence>
<dbReference type="OrthoDB" id="7482721at2759"/>
<dbReference type="EMBL" id="SDIL01000177">
    <property type="protein sequence ID" value="RXK34872.1"/>
    <property type="molecule type" value="Genomic_DNA"/>
</dbReference>
<dbReference type="InterPro" id="IPR012310">
    <property type="entry name" value="DNA_ligase_ATP-dep_cent"/>
</dbReference>
<dbReference type="GO" id="GO:1903461">
    <property type="term" value="P:Okazaki fragment processing involved in mitotic DNA replication"/>
    <property type="evidence" value="ECO:0007669"/>
    <property type="project" value="TreeGrafter"/>
</dbReference>
<accession>A0A4Q1B8C2</accession>
<evidence type="ECO:0000256" key="4">
    <source>
        <dbReference type="ARBA" id="ARBA00022840"/>
    </source>
</evidence>
<dbReference type="GO" id="GO:0005739">
    <property type="term" value="C:mitochondrion"/>
    <property type="evidence" value="ECO:0007669"/>
    <property type="project" value="TreeGrafter"/>
</dbReference>
<dbReference type="GO" id="GO:0006281">
    <property type="term" value="P:DNA repair"/>
    <property type="evidence" value="ECO:0007669"/>
    <property type="project" value="InterPro"/>
</dbReference>
<dbReference type="Pfam" id="PF01068">
    <property type="entry name" value="DNA_ligase_A_M"/>
    <property type="match status" value="1"/>
</dbReference>
<keyword evidence="8" id="KW-1185">Reference proteome</keyword>
<dbReference type="SUPFAM" id="SSF56091">
    <property type="entry name" value="DNA ligase/mRNA capping enzyme, catalytic domain"/>
    <property type="match status" value="1"/>
</dbReference>
<reference evidence="7 8" key="1">
    <citation type="submission" date="2016-06" db="EMBL/GenBank/DDBJ databases">
        <title>Evolution of pathogenesis and genome organization in the Tremellales.</title>
        <authorList>
            <person name="Cuomo C."/>
            <person name="Litvintseva A."/>
            <person name="Heitman J."/>
            <person name="Chen Y."/>
            <person name="Sun S."/>
            <person name="Springer D."/>
            <person name="Dromer F."/>
            <person name="Young S."/>
            <person name="Zeng Q."/>
            <person name="Chapman S."/>
            <person name="Gujja S."/>
            <person name="Saif S."/>
            <person name="Birren B."/>
        </authorList>
    </citation>
    <scope>NUCLEOTIDE SEQUENCE [LARGE SCALE GENOMIC DNA]</scope>
    <source>
        <strain evidence="7 8">ATCC 28783</strain>
    </source>
</reference>
<dbReference type="PROSITE" id="PS00333">
    <property type="entry name" value="DNA_LIGASE_A2"/>
    <property type="match status" value="1"/>
</dbReference>
<dbReference type="Pfam" id="PF04675">
    <property type="entry name" value="DNA_ligase_A_N"/>
    <property type="match status" value="1"/>
</dbReference>
<feature type="domain" description="ATP-dependent DNA ligase family profile" evidence="6">
    <location>
        <begin position="429"/>
        <end position="549"/>
    </location>
</feature>
<dbReference type="AlphaFoldDB" id="A0A4Q1B8C2"/>
<evidence type="ECO:0000313" key="7">
    <source>
        <dbReference type="EMBL" id="RXK34872.1"/>
    </source>
</evidence>
<dbReference type="GO" id="GO:0003677">
    <property type="term" value="F:DNA binding"/>
    <property type="evidence" value="ECO:0007669"/>
    <property type="project" value="InterPro"/>
</dbReference>
<keyword evidence="2" id="KW-0436">Ligase</keyword>
<dbReference type="PROSITE" id="PS50160">
    <property type="entry name" value="DNA_LIGASE_A3"/>
    <property type="match status" value="1"/>
</dbReference>
<keyword evidence="3" id="KW-0547">Nucleotide-binding</keyword>
<dbReference type="Proteomes" id="UP000289152">
    <property type="component" value="Unassembled WGS sequence"/>
</dbReference>
<gene>
    <name evidence="7" type="ORF">M231_07861</name>
</gene>